<dbReference type="PANTHER" id="PTHR10720:SF0">
    <property type="entry name" value="HEME OXYGENASE"/>
    <property type="match status" value="1"/>
</dbReference>
<feature type="region of interest" description="Disordered" evidence="4">
    <location>
        <begin position="1"/>
        <end position="42"/>
    </location>
</feature>
<organism evidence="5 6">
    <name type="scientific">Myxococcus stipitatus (strain DSM 14675 / JCM 12634 / Mx s8)</name>
    <dbReference type="NCBI Taxonomy" id="1278073"/>
    <lineage>
        <taxon>Bacteria</taxon>
        <taxon>Pseudomonadati</taxon>
        <taxon>Myxococcota</taxon>
        <taxon>Myxococcia</taxon>
        <taxon>Myxococcales</taxon>
        <taxon>Cystobacterineae</taxon>
        <taxon>Myxococcaceae</taxon>
        <taxon>Myxococcus</taxon>
    </lineage>
</organism>
<dbReference type="OrthoDB" id="5493802at2"/>
<dbReference type="KEGG" id="msd:MYSTI_06265"/>
<dbReference type="InterPro" id="IPR016053">
    <property type="entry name" value="Haem_Oase-like"/>
</dbReference>
<keyword evidence="1" id="KW-0349">Heme</keyword>
<dbReference type="PANTHER" id="PTHR10720">
    <property type="entry name" value="HEME OXYGENASE"/>
    <property type="match status" value="1"/>
</dbReference>
<evidence type="ECO:0000256" key="3">
    <source>
        <dbReference type="ARBA" id="ARBA00023004"/>
    </source>
</evidence>
<dbReference type="GO" id="GO:0042167">
    <property type="term" value="P:heme catabolic process"/>
    <property type="evidence" value="ECO:0007669"/>
    <property type="project" value="TreeGrafter"/>
</dbReference>
<feature type="compositionally biased region" description="Low complexity" evidence="4">
    <location>
        <begin position="32"/>
        <end position="42"/>
    </location>
</feature>
<keyword evidence="3" id="KW-0408">Iron</keyword>
<dbReference type="GO" id="GO:0006788">
    <property type="term" value="P:heme oxidation"/>
    <property type="evidence" value="ECO:0007669"/>
    <property type="project" value="InterPro"/>
</dbReference>
<dbReference type="AlphaFoldDB" id="L7UHP1"/>
<dbReference type="GO" id="GO:0046872">
    <property type="term" value="F:metal ion binding"/>
    <property type="evidence" value="ECO:0007669"/>
    <property type="project" value="UniProtKB-KW"/>
</dbReference>
<dbReference type="InterPro" id="IPR016084">
    <property type="entry name" value="Haem_Oase-like_multi-hlx"/>
</dbReference>
<dbReference type="Proteomes" id="UP000011131">
    <property type="component" value="Chromosome"/>
</dbReference>
<dbReference type="SUPFAM" id="SSF48613">
    <property type="entry name" value="Heme oxygenase-like"/>
    <property type="match status" value="1"/>
</dbReference>
<gene>
    <name evidence="5" type="ordered locus">MYSTI_06265</name>
</gene>
<evidence type="ECO:0000256" key="2">
    <source>
        <dbReference type="ARBA" id="ARBA00022723"/>
    </source>
</evidence>
<keyword evidence="2" id="KW-0479">Metal-binding</keyword>
<dbReference type="HOGENOM" id="CLU_057050_2_0_7"/>
<dbReference type="EMBL" id="CP004025">
    <property type="protein sequence ID" value="AGC47538.1"/>
    <property type="molecule type" value="Genomic_DNA"/>
</dbReference>
<dbReference type="eggNOG" id="COG5398">
    <property type="taxonomic scope" value="Bacteria"/>
</dbReference>
<evidence type="ECO:0000256" key="4">
    <source>
        <dbReference type="SAM" id="MobiDB-lite"/>
    </source>
</evidence>
<sequence>MSSAGSLRLPRTEQSARVRRLSERESQQQTESLAAPPSSSRAPLSVLLTEGTAKVHAQAERSLFLQSLFVDTWDGIYGQFVRAQHYVTYLRQLHLLYSTFESVLPRVARSALTPVLLLPELRRAAALDEDLTYFCGESRTETFACVETRLHAERLREVAEDAPHLLVGHVYARCMLDLSQAPTRARIITNAFELEDTRGTRFHGTDTDEELAAFRVRLHSRIDGLELEEDEAREIIQEARMAFRLQSLICDELARGATGLSPPPGGGYRGGFSVSQ</sequence>
<dbReference type="Pfam" id="PF01126">
    <property type="entry name" value="Heme_oxygenase"/>
    <property type="match status" value="1"/>
</dbReference>
<accession>L7UHP1</accession>
<reference evidence="5 6" key="1">
    <citation type="journal article" date="2013" name="Genome Announc.">
        <title>Complete genome sequence of Myxococcus stipitatus strain DSM 14675, a fruiting myxobacterium.</title>
        <authorList>
            <person name="Huntley S."/>
            <person name="Kneip S."/>
            <person name="Treuner-Lange A."/>
            <person name="Sogaard-Andersen L."/>
        </authorList>
    </citation>
    <scope>NUCLEOTIDE SEQUENCE [LARGE SCALE GENOMIC DNA]</scope>
    <source>
        <strain evidence="6">DSM 14675 / JCM 12634 / Mx s8</strain>
    </source>
</reference>
<dbReference type="STRING" id="1278073.MYSTI_06265"/>
<evidence type="ECO:0000256" key="1">
    <source>
        <dbReference type="ARBA" id="ARBA00022617"/>
    </source>
</evidence>
<dbReference type="RefSeq" id="WP_015351792.1">
    <property type="nucleotide sequence ID" value="NC_020126.1"/>
</dbReference>
<evidence type="ECO:0000313" key="6">
    <source>
        <dbReference type="Proteomes" id="UP000011131"/>
    </source>
</evidence>
<name>L7UHP1_MYXSD</name>
<feature type="compositionally biased region" description="Basic and acidic residues" evidence="4">
    <location>
        <begin position="10"/>
        <end position="26"/>
    </location>
</feature>
<dbReference type="InterPro" id="IPR002051">
    <property type="entry name" value="Haem_Oase"/>
</dbReference>
<keyword evidence="6" id="KW-1185">Reference proteome</keyword>
<dbReference type="PRINTS" id="PR00088">
    <property type="entry name" value="HAEMOXYGNASE"/>
</dbReference>
<dbReference type="Gene3D" id="1.20.910.10">
    <property type="entry name" value="Heme oxygenase-like"/>
    <property type="match status" value="1"/>
</dbReference>
<dbReference type="CDD" id="cd19165">
    <property type="entry name" value="HemeO"/>
    <property type="match status" value="1"/>
</dbReference>
<protein>
    <submittedName>
        <fullName evidence="5">Heme oxygenase</fullName>
    </submittedName>
</protein>
<dbReference type="GO" id="GO:0020037">
    <property type="term" value="F:heme binding"/>
    <property type="evidence" value="ECO:0007669"/>
    <property type="project" value="TreeGrafter"/>
</dbReference>
<proteinExistence type="predicted"/>
<dbReference type="GO" id="GO:0006979">
    <property type="term" value="P:response to oxidative stress"/>
    <property type="evidence" value="ECO:0007669"/>
    <property type="project" value="TreeGrafter"/>
</dbReference>
<evidence type="ECO:0000313" key="5">
    <source>
        <dbReference type="EMBL" id="AGC47538.1"/>
    </source>
</evidence>
<dbReference type="GO" id="GO:0004392">
    <property type="term" value="F:heme oxygenase (decyclizing) activity"/>
    <property type="evidence" value="ECO:0007669"/>
    <property type="project" value="InterPro"/>
</dbReference>
<dbReference type="PATRIC" id="fig|1278073.3.peg.6356"/>